<dbReference type="EMBL" id="LAZR01039293">
    <property type="protein sequence ID" value="KKL17346.1"/>
    <property type="molecule type" value="Genomic_DNA"/>
</dbReference>
<sequence length="73" mass="8642">MATYQDLYDEFGMDSLVKSQEFIDASKNLRRKVSETKRRREHLRRATTTNVRRNKTRKKRRTPGRSQNPASDG</sequence>
<proteinExistence type="predicted"/>
<evidence type="ECO:0000256" key="1">
    <source>
        <dbReference type="SAM" id="MobiDB-lite"/>
    </source>
</evidence>
<protein>
    <submittedName>
        <fullName evidence="2">Uncharacterized protein</fullName>
    </submittedName>
</protein>
<dbReference type="AlphaFoldDB" id="A0A0F9DHX9"/>
<organism evidence="2">
    <name type="scientific">marine sediment metagenome</name>
    <dbReference type="NCBI Taxonomy" id="412755"/>
    <lineage>
        <taxon>unclassified sequences</taxon>
        <taxon>metagenomes</taxon>
        <taxon>ecological metagenomes</taxon>
    </lineage>
</organism>
<comment type="caution">
    <text evidence="2">The sequence shown here is derived from an EMBL/GenBank/DDBJ whole genome shotgun (WGS) entry which is preliminary data.</text>
</comment>
<feature type="non-terminal residue" evidence="2">
    <location>
        <position position="73"/>
    </location>
</feature>
<name>A0A0F9DHX9_9ZZZZ</name>
<feature type="region of interest" description="Disordered" evidence="1">
    <location>
        <begin position="33"/>
        <end position="73"/>
    </location>
</feature>
<reference evidence="2" key="1">
    <citation type="journal article" date="2015" name="Nature">
        <title>Complex archaea that bridge the gap between prokaryotes and eukaryotes.</title>
        <authorList>
            <person name="Spang A."/>
            <person name="Saw J.H."/>
            <person name="Jorgensen S.L."/>
            <person name="Zaremba-Niedzwiedzka K."/>
            <person name="Martijn J."/>
            <person name="Lind A.E."/>
            <person name="van Eijk R."/>
            <person name="Schleper C."/>
            <person name="Guy L."/>
            <person name="Ettema T.J."/>
        </authorList>
    </citation>
    <scope>NUCLEOTIDE SEQUENCE</scope>
</reference>
<evidence type="ECO:0000313" key="2">
    <source>
        <dbReference type="EMBL" id="KKL17346.1"/>
    </source>
</evidence>
<feature type="compositionally biased region" description="Basic residues" evidence="1">
    <location>
        <begin position="52"/>
        <end position="63"/>
    </location>
</feature>
<gene>
    <name evidence="2" type="ORF">LCGC14_2486440</name>
</gene>
<feature type="compositionally biased region" description="Polar residues" evidence="1">
    <location>
        <begin position="64"/>
        <end position="73"/>
    </location>
</feature>
<accession>A0A0F9DHX9</accession>